<dbReference type="InterPro" id="IPR000668">
    <property type="entry name" value="Peptidase_C1A_C"/>
</dbReference>
<gene>
    <name evidence="2" type="ORF">DdX_21351</name>
</gene>
<dbReference type="AlphaFoldDB" id="A0AAD4MFN4"/>
<dbReference type="Pfam" id="PF00112">
    <property type="entry name" value="Peptidase_C1"/>
    <property type="match status" value="1"/>
</dbReference>
<proteinExistence type="predicted"/>
<keyword evidence="3" id="KW-1185">Reference proteome</keyword>
<dbReference type="Gene3D" id="3.40.50.1820">
    <property type="entry name" value="alpha/beta hydrolase"/>
    <property type="match status" value="1"/>
</dbReference>
<evidence type="ECO:0000259" key="1">
    <source>
        <dbReference type="SMART" id="SM00645"/>
    </source>
</evidence>
<evidence type="ECO:0000313" key="2">
    <source>
        <dbReference type="EMBL" id="KAI1692254.1"/>
    </source>
</evidence>
<evidence type="ECO:0000313" key="3">
    <source>
        <dbReference type="Proteomes" id="UP001201812"/>
    </source>
</evidence>
<reference evidence="2" key="1">
    <citation type="submission" date="2022-01" db="EMBL/GenBank/DDBJ databases">
        <title>Genome Sequence Resource for Two Populations of Ditylenchus destructor, the Migratory Endoparasitic Phytonematode.</title>
        <authorList>
            <person name="Zhang H."/>
            <person name="Lin R."/>
            <person name="Xie B."/>
        </authorList>
    </citation>
    <scope>NUCLEOTIDE SEQUENCE</scope>
    <source>
        <strain evidence="2">BazhouSP</strain>
    </source>
</reference>
<dbReference type="InterPro" id="IPR029058">
    <property type="entry name" value="AB_hydrolase_fold"/>
</dbReference>
<dbReference type="PANTHER" id="PTHR45908">
    <property type="entry name" value="PROTEIN CBG11750-RELATED"/>
    <property type="match status" value="1"/>
</dbReference>
<dbReference type="Pfam" id="PF01764">
    <property type="entry name" value="Lipase_3"/>
    <property type="match status" value="1"/>
</dbReference>
<accession>A0AAD4MFN4</accession>
<name>A0AAD4MFN4_9BILA</name>
<dbReference type="CDD" id="cd00519">
    <property type="entry name" value="Lipase_3"/>
    <property type="match status" value="1"/>
</dbReference>
<dbReference type="InterPro" id="IPR002921">
    <property type="entry name" value="Fungal_lipase-type"/>
</dbReference>
<organism evidence="2 3">
    <name type="scientific">Ditylenchus destructor</name>
    <dbReference type="NCBI Taxonomy" id="166010"/>
    <lineage>
        <taxon>Eukaryota</taxon>
        <taxon>Metazoa</taxon>
        <taxon>Ecdysozoa</taxon>
        <taxon>Nematoda</taxon>
        <taxon>Chromadorea</taxon>
        <taxon>Rhabditida</taxon>
        <taxon>Tylenchina</taxon>
        <taxon>Tylenchomorpha</taxon>
        <taxon>Sphaerularioidea</taxon>
        <taxon>Anguinidae</taxon>
        <taxon>Anguininae</taxon>
        <taxon>Ditylenchus</taxon>
    </lineage>
</organism>
<dbReference type="SUPFAM" id="SSF54001">
    <property type="entry name" value="Cysteine proteinases"/>
    <property type="match status" value="1"/>
</dbReference>
<dbReference type="GO" id="GO:0006508">
    <property type="term" value="P:proteolysis"/>
    <property type="evidence" value="ECO:0007669"/>
    <property type="project" value="UniProtKB-KW"/>
</dbReference>
<dbReference type="Gene3D" id="3.90.70.10">
    <property type="entry name" value="Cysteine proteinases"/>
    <property type="match status" value="1"/>
</dbReference>
<dbReference type="SUPFAM" id="SSF53474">
    <property type="entry name" value="alpha/beta-Hydrolases"/>
    <property type="match status" value="1"/>
</dbReference>
<keyword evidence="2" id="KW-0645">Protease</keyword>
<protein>
    <submittedName>
        <fullName evidence="2">Papain family cysteine protease domain-containing protein</fullName>
    </submittedName>
</protein>
<dbReference type="GO" id="GO:0008234">
    <property type="term" value="F:cysteine-type peptidase activity"/>
    <property type="evidence" value="ECO:0007669"/>
    <property type="project" value="InterPro"/>
</dbReference>
<dbReference type="EMBL" id="JAKKPZ010000793">
    <property type="protein sequence ID" value="KAI1692254.1"/>
    <property type="molecule type" value="Genomic_DNA"/>
</dbReference>
<dbReference type="GO" id="GO:0006629">
    <property type="term" value="P:lipid metabolic process"/>
    <property type="evidence" value="ECO:0007669"/>
    <property type="project" value="InterPro"/>
</dbReference>
<sequence length="425" mass="48570">MRVILRPLVKQSVKNHTTKILTTRTSTMINILVYREFAQYWFPEALKHRKPPKIIEGKGTFPGQPPFVIANDTAAIQKELYINGPLEVCFDVYEDFEHYTSGIYKHVARKYKYGHCVRLIGWGEENGTLFWILANTFNSDWGDHGFFRIVRGSNECNIEEAAVGALPDLKRCGMGGGTCRFYTVIDALPMDIAYVKHMFIVFRGTEMHAGQITSEIATTIWDFFNDAVTDDGPLQLNDFFKESFDLMWPTIEAILVRPEYRDYRIFFTGHSLGGAFASLAAFTTATEKIREAKDIYVYTFGQPRVGGLKYAEQFDEMGFAASYRVVNSEDLVPHLPPCSKGLDLVFLDEYWRANGYRRESTCGSKKYKRQYYGSYYHHGQEIWYKNGMDAEPFVSSSEGCFLPLPDSCNRIEVCANGVFLVSHNC</sequence>
<dbReference type="SMART" id="SM00645">
    <property type="entry name" value="Pept_C1"/>
    <property type="match status" value="1"/>
</dbReference>
<comment type="caution">
    <text evidence="2">The sequence shown here is derived from an EMBL/GenBank/DDBJ whole genome shotgun (WGS) entry which is preliminary data.</text>
</comment>
<dbReference type="Proteomes" id="UP001201812">
    <property type="component" value="Unassembled WGS sequence"/>
</dbReference>
<feature type="domain" description="Peptidase C1A papain C-terminal" evidence="1">
    <location>
        <begin position="5"/>
        <end position="166"/>
    </location>
</feature>
<keyword evidence="2" id="KW-0378">Hydrolase</keyword>
<dbReference type="PANTHER" id="PTHR45908:SF6">
    <property type="entry name" value="FUNGAL LIPASE-LIKE DOMAIN-CONTAINING PROTEIN"/>
    <property type="match status" value="1"/>
</dbReference>
<dbReference type="InterPro" id="IPR038765">
    <property type="entry name" value="Papain-like_cys_pep_sf"/>
</dbReference>